<evidence type="ECO:0000259" key="1">
    <source>
        <dbReference type="SMART" id="SM00587"/>
    </source>
</evidence>
<gene>
    <name evidence="3" type="ORF">BST15_15685</name>
    <name evidence="2" type="ORF">WR43_12615</name>
</gene>
<dbReference type="InterPro" id="IPR002575">
    <property type="entry name" value="Aminoglycoside_PTrfase"/>
</dbReference>
<dbReference type="EMBL" id="LASW01000054">
    <property type="protein sequence ID" value="KKB98839.1"/>
    <property type="molecule type" value="Genomic_DNA"/>
</dbReference>
<dbReference type="RefSeq" id="WP_046189937.1">
    <property type="nucleotide sequence ID" value="NZ_JACKUJ010000046.1"/>
</dbReference>
<dbReference type="EMBL" id="MVHH01000038">
    <property type="protein sequence ID" value="OQZ94756.1"/>
    <property type="molecule type" value="Genomic_DNA"/>
</dbReference>
<dbReference type="PATRIC" id="fig|342002.3.peg.77"/>
<name>A0A0F5MW62_9MYCO</name>
<reference evidence="3 5" key="3">
    <citation type="submission" date="2016-12" db="EMBL/GenBank/DDBJ databases">
        <title>The new phylogeny of genus Mycobacterium.</title>
        <authorList>
            <person name="Tortoli E."/>
            <person name="Trovato A."/>
            <person name="Cirillo D.M."/>
        </authorList>
    </citation>
    <scope>NUCLEOTIDE SEQUENCE [LARGE SCALE GENOMIC DNA]</scope>
    <source>
        <strain evidence="3 5">DSM 44942</strain>
    </source>
</reference>
<dbReference type="PANTHER" id="PTHR11012">
    <property type="entry name" value="PROTEIN KINASE-LIKE DOMAIN-CONTAINING"/>
    <property type="match status" value="1"/>
</dbReference>
<protein>
    <submittedName>
        <fullName evidence="2">Aminoglycoside phosphotransferase</fullName>
    </submittedName>
</protein>
<evidence type="ECO:0000313" key="4">
    <source>
        <dbReference type="Proteomes" id="UP000034416"/>
    </source>
</evidence>
<accession>A0A0F5MW62</accession>
<evidence type="ECO:0000313" key="3">
    <source>
        <dbReference type="EMBL" id="OQZ94756.1"/>
    </source>
</evidence>
<dbReference type="OrthoDB" id="115252at2"/>
<dbReference type="Proteomes" id="UP000034416">
    <property type="component" value="Unassembled WGS sequence"/>
</dbReference>
<dbReference type="Gene3D" id="3.90.1200.10">
    <property type="match status" value="1"/>
</dbReference>
<dbReference type="SUPFAM" id="SSF56112">
    <property type="entry name" value="Protein kinase-like (PK-like)"/>
    <property type="match status" value="1"/>
</dbReference>
<dbReference type="InterPro" id="IPR015897">
    <property type="entry name" value="CHK_kinase-like"/>
</dbReference>
<reference evidence="2" key="2">
    <citation type="submission" date="2015-04" db="EMBL/GenBank/DDBJ databases">
        <title>Genome sequence of Mycobacterium arupense strain GUC1.</title>
        <authorList>
            <person name="Greninger A.L."/>
            <person name="Cunningham G."/>
            <person name="Chiu C.Y."/>
            <person name="Miller S."/>
        </authorList>
    </citation>
    <scope>NUCLEOTIDE SEQUENCE</scope>
    <source>
        <strain evidence="2">GUC1</strain>
    </source>
</reference>
<dbReference type="GO" id="GO:0016740">
    <property type="term" value="F:transferase activity"/>
    <property type="evidence" value="ECO:0007669"/>
    <property type="project" value="UniProtKB-KW"/>
</dbReference>
<reference evidence="4" key="1">
    <citation type="submission" date="2015-04" db="EMBL/GenBank/DDBJ databases">
        <title>Genome sequence of Mycobacterium arupense GUC1.</title>
        <authorList>
            <person name="Greninger A.L."/>
            <person name="Cunningham G."/>
            <person name="Chiu C.Y."/>
            <person name="Miller S."/>
        </authorList>
    </citation>
    <scope>NUCLEOTIDE SEQUENCE [LARGE SCALE GENOMIC DNA]</scope>
    <source>
        <strain evidence="4">GUC1</strain>
    </source>
</reference>
<proteinExistence type="predicted"/>
<keyword evidence="5" id="KW-1185">Reference proteome</keyword>
<evidence type="ECO:0000313" key="2">
    <source>
        <dbReference type="EMBL" id="KKB98839.1"/>
    </source>
</evidence>
<dbReference type="PANTHER" id="PTHR11012:SF30">
    <property type="entry name" value="PROTEIN KINASE-LIKE DOMAIN-CONTAINING"/>
    <property type="match status" value="1"/>
</dbReference>
<organism evidence="2 4">
    <name type="scientific">Mycolicibacter arupensis</name>
    <dbReference type="NCBI Taxonomy" id="342002"/>
    <lineage>
        <taxon>Bacteria</taxon>
        <taxon>Bacillati</taxon>
        <taxon>Actinomycetota</taxon>
        <taxon>Actinomycetes</taxon>
        <taxon>Mycobacteriales</taxon>
        <taxon>Mycobacteriaceae</taxon>
        <taxon>Mycolicibacter</taxon>
    </lineage>
</organism>
<dbReference type="SMART" id="SM00587">
    <property type="entry name" value="CHK"/>
    <property type="match status" value="1"/>
</dbReference>
<comment type="caution">
    <text evidence="2">The sequence shown here is derived from an EMBL/GenBank/DDBJ whole genome shotgun (WGS) entry which is preliminary data.</text>
</comment>
<sequence>MNTPLPVPAGPGDVTASWLSAVLARPVAAADVIPVGTGQTGATYRVALRYDDPALDAPATVVVKLSSQDPEVRQRVALGYAAEHAFYQHVANTVAVPLPTVYHCAIANGGADFVLVMADQAPAVQGDQMAGCERAAARVAVQALAGLHGPRWCDPAWLDFPAATMPMADAGFAAGMGQIARSALDITVQRLGSRLDPADRDTLQSVGDVVEPWLLTAQERYCLLHGDFRCDNLLFDPTTGAVTVVDWQTLSVGLPARDLAYFLATSLLPGCRREHERDLVAAYHAALIAHGVAGYSFAQCWSDYRLGMLQAPLLTALGFAYAAVTERGDTMVLTMLARGAQAIRDHDTLQLIGELN</sequence>
<dbReference type="AlphaFoldDB" id="A0A0F5MW62"/>
<dbReference type="InterPro" id="IPR011009">
    <property type="entry name" value="Kinase-like_dom_sf"/>
</dbReference>
<keyword evidence="2" id="KW-0808">Transferase</keyword>
<dbReference type="Proteomes" id="UP000192327">
    <property type="component" value="Unassembled WGS sequence"/>
</dbReference>
<dbReference type="Pfam" id="PF01636">
    <property type="entry name" value="APH"/>
    <property type="match status" value="1"/>
</dbReference>
<dbReference type="STRING" id="342002.BST15_15685"/>
<evidence type="ECO:0000313" key="5">
    <source>
        <dbReference type="Proteomes" id="UP000192327"/>
    </source>
</evidence>
<feature type="domain" description="CHK kinase-like" evidence="1">
    <location>
        <begin position="115"/>
        <end position="293"/>
    </location>
</feature>